<name>A0ABT1IFU9_9PSEU</name>
<gene>
    <name evidence="1" type="ORF">LV75_004040</name>
</gene>
<keyword evidence="2" id="KW-1185">Reference proteome</keyword>
<organism evidence="1 2">
    <name type="scientific">Actinokineospora diospyrosa</name>
    <dbReference type="NCBI Taxonomy" id="103728"/>
    <lineage>
        <taxon>Bacteria</taxon>
        <taxon>Bacillati</taxon>
        <taxon>Actinomycetota</taxon>
        <taxon>Actinomycetes</taxon>
        <taxon>Pseudonocardiales</taxon>
        <taxon>Pseudonocardiaceae</taxon>
        <taxon>Actinokineospora</taxon>
    </lineage>
</organism>
<protein>
    <submittedName>
        <fullName evidence="1">Uncharacterized protein</fullName>
    </submittedName>
</protein>
<dbReference type="EMBL" id="JAMTCO010000009">
    <property type="protein sequence ID" value="MCP2271526.1"/>
    <property type="molecule type" value="Genomic_DNA"/>
</dbReference>
<proteinExistence type="predicted"/>
<comment type="caution">
    <text evidence="1">The sequence shown here is derived from an EMBL/GenBank/DDBJ whole genome shotgun (WGS) entry which is preliminary data.</text>
</comment>
<accession>A0ABT1IFU9</accession>
<evidence type="ECO:0000313" key="1">
    <source>
        <dbReference type="EMBL" id="MCP2271526.1"/>
    </source>
</evidence>
<reference evidence="1 2" key="1">
    <citation type="submission" date="2022-06" db="EMBL/GenBank/DDBJ databases">
        <title>Genomic Encyclopedia of Archaeal and Bacterial Type Strains, Phase II (KMG-II): from individual species to whole genera.</title>
        <authorList>
            <person name="Goeker M."/>
        </authorList>
    </citation>
    <scope>NUCLEOTIDE SEQUENCE [LARGE SCALE GENOMIC DNA]</scope>
    <source>
        <strain evidence="1 2">DSM 44255</strain>
    </source>
</reference>
<sequence>MTGIAVTQGVDRWWAWAASRVRAATAQTAPPTAPPHLAGVHNQQSGPAQTVVQTGQLLGGVHIHHGEATAPDNSAWLRASWSVLGTAPMEVRYLNRPGEGRLDCYLLTRAEGRTRAEAEQRAATVRDHLGDIPGTATTGVTEDVEIHDVLRPFPPPGDVVELRKRLTARRSSRDDAQHPWLTTVSPLRHQRNSWEPLWSALAAQPSRVLLSIGLAPYAVGPGLKAHLGARAAELAKLAAPGPPTTAVWGGARQPDPFAPIARDAILDAAHRYTDRAFVVRISLAGAGPVPGVLAELAATTISPASAPAVVRPTPEDLPVAWNNLATLNFASLSAYRQGMPAEALQGLDQTLASIVDMDEAAAVFRLPH</sequence>
<evidence type="ECO:0000313" key="2">
    <source>
        <dbReference type="Proteomes" id="UP001205185"/>
    </source>
</evidence>
<dbReference type="Proteomes" id="UP001205185">
    <property type="component" value="Unassembled WGS sequence"/>
</dbReference>
<dbReference type="RefSeq" id="WP_253888463.1">
    <property type="nucleotide sequence ID" value="NZ_BAAAVB010000005.1"/>
</dbReference>